<dbReference type="InterPro" id="IPR035772">
    <property type="entry name" value="CIN85_SH3_3"/>
</dbReference>
<dbReference type="FunFam" id="1.10.510.10:FF:000054">
    <property type="entry name" value="Mitogen-activated protein kinase kinase kinase 5"/>
    <property type="match status" value="1"/>
</dbReference>
<dbReference type="InterPro" id="IPR035771">
    <property type="entry name" value="CIN85_SH3_2"/>
</dbReference>
<dbReference type="Pfam" id="PF20302">
    <property type="entry name" value="HisK-N-like"/>
    <property type="match status" value="1"/>
</dbReference>
<feature type="region of interest" description="Disordered" evidence="38">
    <location>
        <begin position="528"/>
        <end position="644"/>
    </location>
</feature>
<protein>
    <recommendedName>
        <fullName evidence="32">SH3 domain-containing kinase-binding protein 1</fullName>
        <ecNumber evidence="6">2.7.11.25</ecNumber>
    </recommendedName>
    <alternativeName>
        <fullName evidence="34">Regulator of ubiquitous kinase</fullName>
    </alternativeName>
    <alternativeName>
        <fullName evidence="33">SH3-containing, expressed in tumorigenic astrocytes</fullName>
    </alternativeName>
</protein>
<dbReference type="Pfam" id="PF13281">
    <property type="entry name" value="MAP3K_TRAF_bd"/>
    <property type="match status" value="1"/>
</dbReference>
<dbReference type="GO" id="GO:0030659">
    <property type="term" value="C:cytoplasmic vesicle membrane"/>
    <property type="evidence" value="ECO:0007669"/>
    <property type="project" value="UniProtKB-SubCell"/>
</dbReference>
<feature type="compositionally biased region" description="Basic and acidic residues" evidence="38">
    <location>
        <begin position="416"/>
        <end position="451"/>
    </location>
</feature>
<dbReference type="Pfam" id="PF20309">
    <property type="entry name" value="DRHyd-ASK"/>
    <property type="match status" value="1"/>
</dbReference>
<evidence type="ECO:0000256" key="20">
    <source>
        <dbReference type="ARBA" id="ARBA00022842"/>
    </source>
</evidence>
<feature type="compositionally biased region" description="Polar residues" evidence="38">
    <location>
        <begin position="530"/>
        <end position="545"/>
    </location>
</feature>
<sequence length="1948" mass="219487">MNQLIWEWNNDPMIQEKEIPFCIAFELVDLADIMSEQLEAIVEFDYQAQHDDELTISVGEVITNIRKEDGGWWEGQINGRRGLFPDNFVREIKKDMKKDPLSNKAPEKPMHDVSSGNSLLSSETILRTNKRGERRRRRCQVAFSYLPQNDDELELKVGDIIEVVGEVEEGWWEGVLNGKTGMFPSNFIKELSGESDELGISQDEQLSKSRKTTFEGTILYRAAPGKTEGHRRYYSLRETTGSESDGGDSSSTKSEGANGTVAAAAIQPKKVKGVGFGDIFKDKPIKLRPRSIEVENDFLPIEKTIGKKLPPTTATPDLSKTEMDSRTKTKDYCKVIFPYEAQNDDELTIKEGDIVTLINKDCIDIGWWEGELNGRRGVFPDNFVKLLPPDFDKEGNRPKKPPPPSAPVIKQGAGTTERKHEIRKIPPERPETLPNRTEEKERPEREPKLDLQKPSVPAIPPKKPRPPKTNSLNRPGALPPRRPERPVGPLTHTRGDGPKIDLSGSTLSSILDKDLSDRSNDIDLEGFDSVVSSTEKLSHPTTSRPKATGRRPPSQSLTSSSLSSPDIFDSPSPEEDKEEHISLAHRGLDVSKKTSKTVTISQVSDNKASLPPKPGSMAAGSGGPASLSSAVSSPLSSSLGTAAHRANSPSLFGMEGKPKMEPAASSQAAVEELRAQVRELRSIIETMKDQQKREIKQLLSELDEEKKIRLRLQGAAVPCHEAGALHCLLQACEAEGVHFISVSFGKLDFGETAALDAFYDADVAIVDMSDIFRWPSLFYHLGVRESFDIANNVILYHDTNADTALSLKDMVTQKNTASSGNYYFIPYIVTPCGTCLYYENVARNQASAHMQPNLEAVLRPLCMPLVDRFISLLKDIHVTSCTYYKEALLNDIRNARVKYQGNELAKELARIKLRMNSIEVMTSDIIINLLLTYRDIQDYDAMIKLVETLEMLPMCDVADQHNIRYHYAFALNRRNGTSDREKAVQVIFQILHSCDHPSPDMFCLCGRIYKDIFLDSMCEDDISREKAISWYRKGFELQPSLYSGINLVILLIVAGQNFETSRELRRIGVHLNNLLERKGSLEKMSNYWDVAHVFTITMLVSNVGKAIQAAERLFRLKPPVWYLRSLVQNLLLILRFKKLDFDYSSSQEQLNFWLEIIFETTKVPDGLRFPVLVIEPTKIYQPAYVSINSEAEERTVSLRHVSPSEMLQTQIHEWKFTASSIKGISLSKFDGRCCFLYVYNNSDDFQIYFSTENRCSRFCYFVKEMLTNAVGPTVELDRETDGDTLEYEYDRDENGERIILGKGTYGIVYAGQVLSNQVRIAIKEIPERDRSCSQPLHEEIALHKYLRHRNIVQYLGSVSEGGYIKIFMEQVPGGSLSSLLQSKWGPLKESTIKFYTRQILEGLKYLHENLIVHRDIKGDNVLINTYSGVVKITNVGTSKRLAGVNPCTETFTGTVQYMAPEIIAQGPRGYGAPADIWSLGCTIIEMATSRPPFRELSESQAAMLKVGLLKVHPDIPRTLSFKAKGFILSCFEPNPSKRVTAAGLLTQNFLKQSKKGERKRTAFKPSDSRAQPDTFSEDAHAPEHQPSCHLSVPNESSALEDQGAASSRERNLSLLLHEDSEHRAILYRILLEEQTQVASNLQECVSQNSEEMHLSVAHIKQIIGMLRDFIYSPDHRVTASMISKLKMVLNFDSVSINQIHLVLFGFQDAVNKILRNHLVRPHWMFAMDNIIRRAVHAAVTTLIPELQAHSEPASQTEGVDKRTDEMEHDSLPHLPSGEICVVTERSRRGLVVMQEAPPQQQQQLNLQLNMLKEENSRLLEHLVQKEREYQNFLRLTIKQKTQQLHHLQLQCKSNGTAEIPAPPHFQGTDNELTAWLQMQGTDANTIEKIVGEDYTLSDILNNITKEDLRCLQLRGGALCRLWQAISRYRRQVQKSSGTAATPKDRAHK</sequence>
<evidence type="ECO:0000256" key="17">
    <source>
        <dbReference type="ARBA" id="ARBA00022741"/>
    </source>
</evidence>
<feature type="compositionally biased region" description="Low complexity" evidence="38">
    <location>
        <begin position="615"/>
        <end position="643"/>
    </location>
</feature>
<keyword evidence="13" id="KW-0808">Transferase</keyword>
<dbReference type="SUPFAM" id="SSF47769">
    <property type="entry name" value="SAM/Pointed domain"/>
    <property type="match status" value="1"/>
</dbReference>
<feature type="compositionally biased region" description="Basic and acidic residues" evidence="38">
    <location>
        <begin position="98"/>
        <end position="111"/>
    </location>
</feature>
<dbReference type="GO" id="GO:0033554">
    <property type="term" value="P:cellular response to stress"/>
    <property type="evidence" value="ECO:0007669"/>
    <property type="project" value="TreeGrafter"/>
</dbReference>
<keyword evidence="18 41" id="KW-0418">Kinase</keyword>
<feature type="domain" description="SH3" evidence="39">
    <location>
        <begin position="134"/>
        <end position="193"/>
    </location>
</feature>
<dbReference type="InterPro" id="IPR046872">
    <property type="entry name" value="DRHyd-ASK"/>
</dbReference>
<evidence type="ECO:0000256" key="21">
    <source>
        <dbReference type="ARBA" id="ARBA00022843"/>
    </source>
</evidence>
<feature type="coiled-coil region" evidence="37">
    <location>
        <begin position="663"/>
        <end position="708"/>
    </location>
</feature>
<dbReference type="SMART" id="SM00220">
    <property type="entry name" value="S_TKc"/>
    <property type="match status" value="1"/>
</dbReference>
<keyword evidence="11" id="KW-0254">Endocytosis</keyword>
<evidence type="ECO:0000256" key="5">
    <source>
        <dbReference type="ARBA" id="ARBA00006529"/>
    </source>
</evidence>
<dbReference type="GO" id="GO:0005925">
    <property type="term" value="C:focal adhesion"/>
    <property type="evidence" value="ECO:0007669"/>
    <property type="project" value="UniProtKB-SubCell"/>
</dbReference>
<dbReference type="SUPFAM" id="SSF50044">
    <property type="entry name" value="SH3-domain"/>
    <property type="match status" value="3"/>
</dbReference>
<dbReference type="EC" id="2.7.11.25" evidence="6"/>
<evidence type="ECO:0000256" key="24">
    <source>
        <dbReference type="ARBA" id="ARBA00023036"/>
    </source>
</evidence>
<evidence type="ECO:0000313" key="42">
    <source>
        <dbReference type="Proteomes" id="UP000028990"/>
    </source>
</evidence>
<feature type="domain" description="SH3" evidence="39">
    <location>
        <begin position="328"/>
        <end position="389"/>
    </location>
</feature>
<evidence type="ECO:0000256" key="31">
    <source>
        <dbReference type="ARBA" id="ARBA00048329"/>
    </source>
</evidence>
<dbReference type="Pfam" id="PF19039">
    <property type="entry name" value="ASK_PH"/>
    <property type="match status" value="1"/>
</dbReference>
<evidence type="ECO:0000256" key="19">
    <source>
        <dbReference type="ARBA" id="ARBA00022840"/>
    </source>
</evidence>
<evidence type="ECO:0000256" key="3">
    <source>
        <dbReference type="ARBA" id="ARBA00004246"/>
    </source>
</evidence>
<dbReference type="PROSITE" id="PS50011">
    <property type="entry name" value="PROTEIN_KINASE_DOM"/>
    <property type="match status" value="1"/>
</dbReference>
<dbReference type="FunFam" id="2.30.30.40:FF:000112">
    <property type="entry name" value="SH3 domain-containing kinase-binding protein 1"/>
    <property type="match status" value="1"/>
</dbReference>
<keyword evidence="28" id="KW-0968">Cytoplasmic vesicle</keyword>
<name>A0A091D1W7_FUKDA</name>
<keyword evidence="23" id="KW-0770">Synapse</keyword>
<evidence type="ECO:0000256" key="1">
    <source>
        <dbReference type="ARBA" id="ARBA00001946"/>
    </source>
</evidence>
<dbReference type="SUPFAM" id="SSF56112">
    <property type="entry name" value="Protein kinase-like (PK-like)"/>
    <property type="match status" value="1"/>
</dbReference>
<evidence type="ECO:0000256" key="4">
    <source>
        <dbReference type="ARBA" id="ARBA00004284"/>
    </source>
</evidence>
<keyword evidence="15" id="KW-0479">Metal-binding</keyword>
<dbReference type="GO" id="GO:0006897">
    <property type="term" value="P:endocytosis"/>
    <property type="evidence" value="ECO:0007669"/>
    <property type="project" value="UniProtKB-KW"/>
</dbReference>
<evidence type="ECO:0000256" key="9">
    <source>
        <dbReference type="ARBA" id="ARBA00022527"/>
    </source>
</evidence>
<dbReference type="SMART" id="SM00326">
    <property type="entry name" value="SH3"/>
    <property type="match status" value="3"/>
</dbReference>
<evidence type="ECO:0000256" key="29">
    <source>
        <dbReference type="ARBA" id="ARBA00034102"/>
    </source>
</evidence>
<keyword evidence="7 35" id="KW-0728">SH3 domain</keyword>
<evidence type="ECO:0000256" key="7">
    <source>
        <dbReference type="ARBA" id="ARBA00022443"/>
    </source>
</evidence>
<dbReference type="InterPro" id="IPR025136">
    <property type="entry name" value="MAP3K_TRAF-bd"/>
</dbReference>
<evidence type="ECO:0000256" key="26">
    <source>
        <dbReference type="ARBA" id="ARBA00023136"/>
    </source>
</evidence>
<dbReference type="PANTHER" id="PTHR11584">
    <property type="entry name" value="SERINE/THREONINE PROTEIN KINASE"/>
    <property type="match status" value="1"/>
</dbReference>
<dbReference type="EMBL" id="KN123463">
    <property type="protein sequence ID" value="KFO24987.1"/>
    <property type="molecule type" value="Genomic_DNA"/>
</dbReference>
<feature type="region of interest" description="Disordered" evidence="38">
    <location>
        <begin position="98"/>
        <end position="118"/>
    </location>
</feature>
<dbReference type="PRINTS" id="PR00499">
    <property type="entry name" value="P67PHOX"/>
</dbReference>
<feature type="region of interest" description="Disordered" evidence="38">
    <location>
        <begin position="238"/>
        <end position="260"/>
    </location>
</feature>
<dbReference type="GO" id="GO:0045202">
    <property type="term" value="C:synapse"/>
    <property type="evidence" value="ECO:0007669"/>
    <property type="project" value="UniProtKB-SubCell"/>
</dbReference>
<keyword evidence="14" id="KW-0053">Apoptosis</keyword>
<keyword evidence="19 36" id="KW-0067">ATP-binding</keyword>
<evidence type="ECO:0000256" key="38">
    <source>
        <dbReference type="SAM" id="MobiDB-lite"/>
    </source>
</evidence>
<dbReference type="PANTHER" id="PTHR11584:SF363">
    <property type="entry name" value="MITOGEN-ACTIVATED PROTEIN KINASE KINASE KINASE 15"/>
    <property type="match status" value="1"/>
</dbReference>
<dbReference type="CDD" id="cd12052">
    <property type="entry name" value="SH3_CIN85_1"/>
    <property type="match status" value="1"/>
</dbReference>
<keyword evidence="20" id="KW-0460">Magnesium</keyword>
<keyword evidence="16" id="KW-0677">Repeat</keyword>
<dbReference type="Proteomes" id="UP000028990">
    <property type="component" value="Unassembled WGS sequence"/>
</dbReference>
<dbReference type="InterPro" id="IPR036028">
    <property type="entry name" value="SH3-like_dom_sf"/>
</dbReference>
<evidence type="ECO:0000256" key="30">
    <source>
        <dbReference type="ARBA" id="ARBA00047559"/>
    </source>
</evidence>
<dbReference type="Gene3D" id="2.30.30.40">
    <property type="entry name" value="SH3 Domains"/>
    <property type="match status" value="3"/>
</dbReference>
<keyword evidence="8" id="KW-0963">Cytoplasm</keyword>
<keyword evidence="24" id="KW-0729">SH3-binding</keyword>
<evidence type="ECO:0000256" key="13">
    <source>
        <dbReference type="ARBA" id="ARBA00022679"/>
    </source>
</evidence>
<dbReference type="Pfam" id="PF00069">
    <property type="entry name" value="Pkinase"/>
    <property type="match status" value="1"/>
</dbReference>
<feature type="region of interest" description="Disordered" evidence="38">
    <location>
        <begin position="1553"/>
        <end position="1604"/>
    </location>
</feature>
<evidence type="ECO:0000256" key="23">
    <source>
        <dbReference type="ARBA" id="ARBA00023018"/>
    </source>
</evidence>
<dbReference type="FunFam" id="2.30.30.40:FF:000089">
    <property type="entry name" value="SH3 domain-containing kinase-binding protein 1"/>
    <property type="match status" value="1"/>
</dbReference>
<dbReference type="InterPro" id="IPR035770">
    <property type="entry name" value="CIN85_SH3_1"/>
</dbReference>
<dbReference type="Gene3D" id="3.30.200.20">
    <property type="entry name" value="Phosphorylase Kinase, domain 1"/>
    <property type="match status" value="1"/>
</dbReference>
<dbReference type="InterPro" id="IPR011009">
    <property type="entry name" value="Kinase-like_dom_sf"/>
</dbReference>
<evidence type="ECO:0000256" key="37">
    <source>
        <dbReference type="SAM" id="Coils"/>
    </source>
</evidence>
<dbReference type="InterPro" id="IPR000719">
    <property type="entry name" value="Prot_kinase_dom"/>
</dbReference>
<keyword evidence="42" id="KW-1185">Reference proteome</keyword>
<dbReference type="GO" id="GO:0004709">
    <property type="term" value="F:MAP kinase kinase kinase activity"/>
    <property type="evidence" value="ECO:0007669"/>
    <property type="project" value="UniProtKB-EC"/>
</dbReference>
<organism evidence="41 42">
    <name type="scientific">Fukomys damarensis</name>
    <name type="common">Damaraland mole rat</name>
    <name type="synonym">Cryptomys damarensis</name>
    <dbReference type="NCBI Taxonomy" id="885580"/>
    <lineage>
        <taxon>Eukaryota</taxon>
        <taxon>Metazoa</taxon>
        <taxon>Chordata</taxon>
        <taxon>Craniata</taxon>
        <taxon>Vertebrata</taxon>
        <taxon>Euteleostomi</taxon>
        <taxon>Mammalia</taxon>
        <taxon>Eutheria</taxon>
        <taxon>Euarchontoglires</taxon>
        <taxon>Glires</taxon>
        <taxon>Rodentia</taxon>
        <taxon>Hystricomorpha</taxon>
        <taxon>Bathyergidae</taxon>
        <taxon>Fukomys</taxon>
    </lineage>
</organism>
<evidence type="ECO:0000256" key="10">
    <source>
        <dbReference type="ARBA" id="ARBA00022553"/>
    </source>
</evidence>
<feature type="domain" description="SH3" evidence="39">
    <location>
        <begin position="35"/>
        <end position="94"/>
    </location>
</feature>
<evidence type="ECO:0000256" key="18">
    <source>
        <dbReference type="ARBA" id="ARBA00022777"/>
    </source>
</evidence>
<keyword evidence="9" id="KW-0723">Serine/threonine-protein kinase</keyword>
<feature type="compositionally biased region" description="Low complexity" evidence="38">
    <location>
        <begin position="238"/>
        <end position="256"/>
    </location>
</feature>
<feature type="compositionally biased region" description="Basic residues" evidence="38">
    <location>
        <begin position="1553"/>
        <end position="1562"/>
    </location>
</feature>
<dbReference type="GO" id="GO:0005856">
    <property type="term" value="C:cytoskeleton"/>
    <property type="evidence" value="ECO:0007669"/>
    <property type="project" value="UniProtKB-SubCell"/>
</dbReference>
<evidence type="ECO:0000256" key="14">
    <source>
        <dbReference type="ARBA" id="ARBA00022703"/>
    </source>
</evidence>
<evidence type="ECO:0000256" key="28">
    <source>
        <dbReference type="ARBA" id="ARBA00023329"/>
    </source>
</evidence>
<feature type="binding site" evidence="36">
    <location>
        <position position="1323"/>
    </location>
    <ligand>
        <name>ATP</name>
        <dbReference type="ChEBI" id="CHEBI:30616"/>
    </ligand>
</feature>
<feature type="region of interest" description="Disordered" evidence="38">
    <location>
        <begin position="1748"/>
        <end position="1774"/>
    </location>
</feature>
<keyword evidence="17 36" id="KW-0547">Nucleotide-binding</keyword>
<evidence type="ECO:0000256" key="12">
    <source>
        <dbReference type="ARBA" id="ARBA00022599"/>
    </source>
</evidence>
<evidence type="ECO:0000256" key="25">
    <source>
        <dbReference type="ARBA" id="ARBA00023054"/>
    </source>
</evidence>
<evidence type="ECO:0000256" key="16">
    <source>
        <dbReference type="ARBA" id="ARBA00022737"/>
    </source>
</evidence>
<feature type="compositionally biased region" description="Polar residues" evidence="38">
    <location>
        <begin position="596"/>
        <end position="607"/>
    </location>
</feature>
<evidence type="ECO:0000256" key="6">
    <source>
        <dbReference type="ARBA" id="ARBA00012406"/>
    </source>
</evidence>
<evidence type="ECO:0000259" key="40">
    <source>
        <dbReference type="PROSITE" id="PS50011"/>
    </source>
</evidence>
<dbReference type="InterPro" id="IPR043969">
    <property type="entry name" value="MAP3K_PH"/>
</dbReference>
<keyword evidence="27" id="KW-0206">Cytoskeleton</keyword>
<dbReference type="GO" id="GO:0006915">
    <property type="term" value="P:apoptotic process"/>
    <property type="evidence" value="ECO:0007669"/>
    <property type="project" value="UniProtKB-KW"/>
</dbReference>
<dbReference type="CDD" id="cd12057">
    <property type="entry name" value="SH3_CIN85_3"/>
    <property type="match status" value="1"/>
</dbReference>
<comment type="similarity">
    <text evidence="5">Belongs to the protein kinase superfamily. STE Ser/Thr protein kinase family. MAP kinase kinase kinase subfamily.</text>
</comment>
<evidence type="ECO:0000256" key="32">
    <source>
        <dbReference type="ARBA" id="ARBA00074272"/>
    </source>
</evidence>
<feature type="coiled-coil region" evidence="37">
    <location>
        <begin position="1801"/>
        <end position="1828"/>
    </location>
</feature>
<keyword evidence="26" id="KW-0472">Membrane</keyword>
<keyword evidence="25 37" id="KW-0175">Coiled coil</keyword>
<dbReference type="GO" id="GO:0043005">
    <property type="term" value="C:neuron projection"/>
    <property type="evidence" value="ECO:0007669"/>
    <property type="project" value="UniProtKB-KW"/>
</dbReference>
<dbReference type="GO" id="GO:0005524">
    <property type="term" value="F:ATP binding"/>
    <property type="evidence" value="ECO:0007669"/>
    <property type="project" value="UniProtKB-UniRule"/>
</dbReference>
<comment type="catalytic activity">
    <reaction evidence="30">
        <text>L-threonyl-[protein] + ATP = O-phospho-L-threonyl-[protein] + ADP + H(+)</text>
        <dbReference type="Rhea" id="RHEA:46608"/>
        <dbReference type="Rhea" id="RHEA-COMP:11060"/>
        <dbReference type="Rhea" id="RHEA-COMP:11605"/>
        <dbReference type="ChEBI" id="CHEBI:15378"/>
        <dbReference type="ChEBI" id="CHEBI:30013"/>
        <dbReference type="ChEBI" id="CHEBI:30616"/>
        <dbReference type="ChEBI" id="CHEBI:61977"/>
        <dbReference type="ChEBI" id="CHEBI:456216"/>
        <dbReference type="EC" id="2.7.11.25"/>
    </reaction>
</comment>
<evidence type="ECO:0000256" key="2">
    <source>
        <dbReference type="ARBA" id="ARBA00004245"/>
    </source>
</evidence>
<dbReference type="InterPro" id="IPR046873">
    <property type="entry name" value="HisK-N-like"/>
</dbReference>
<dbReference type="InterPro" id="IPR008271">
    <property type="entry name" value="Ser/Thr_kinase_AS"/>
</dbReference>
<dbReference type="FunFam" id="3.30.200.20:FF:000067">
    <property type="entry name" value="Mitogen-activated protein kinase kinase kinase 5"/>
    <property type="match status" value="1"/>
</dbReference>
<keyword evidence="22" id="KW-0965">Cell junction</keyword>
<dbReference type="InterPro" id="IPR001452">
    <property type="entry name" value="SH3_domain"/>
</dbReference>
<feature type="compositionally biased region" description="Basic and acidic residues" evidence="38">
    <location>
        <begin position="1758"/>
        <end position="1771"/>
    </location>
</feature>
<dbReference type="Pfam" id="PF14604">
    <property type="entry name" value="SH3_9"/>
    <property type="match status" value="3"/>
</dbReference>
<dbReference type="eggNOG" id="KOG4279">
    <property type="taxonomic scope" value="Eukaryota"/>
</dbReference>
<keyword evidence="10" id="KW-0597">Phosphoprotein</keyword>
<gene>
    <name evidence="41" type="ORF">H920_13634</name>
</gene>
<dbReference type="PROSITE" id="PS50002">
    <property type="entry name" value="SH3"/>
    <property type="match status" value="3"/>
</dbReference>
<feature type="compositionally biased region" description="Low complexity" evidence="38">
    <location>
        <begin position="552"/>
        <end position="571"/>
    </location>
</feature>
<dbReference type="PROSITE" id="PS00107">
    <property type="entry name" value="PROTEIN_KINASE_ATP"/>
    <property type="match status" value="1"/>
</dbReference>
<dbReference type="GO" id="GO:0046872">
    <property type="term" value="F:metal ion binding"/>
    <property type="evidence" value="ECO:0007669"/>
    <property type="project" value="UniProtKB-KW"/>
</dbReference>
<keyword evidence="21" id="KW-0832">Ubl conjugation</keyword>
<reference evidence="41 42" key="1">
    <citation type="submission" date="2013-11" db="EMBL/GenBank/DDBJ databases">
        <title>The Damaraland mole rat (Fukomys damarensis) genome and evolution of African mole rats.</title>
        <authorList>
            <person name="Gladyshev V.N."/>
            <person name="Fang X."/>
        </authorList>
    </citation>
    <scope>NUCLEOTIDE SEQUENCE [LARGE SCALE GENOMIC DNA]</scope>
    <source>
        <tissue evidence="41">Liver</tissue>
    </source>
</reference>
<dbReference type="CDD" id="cd12055">
    <property type="entry name" value="SH3_CIN85_2"/>
    <property type="match status" value="1"/>
</dbReference>
<feature type="domain" description="Protein kinase" evidence="40">
    <location>
        <begin position="1294"/>
        <end position="1550"/>
    </location>
</feature>
<evidence type="ECO:0000313" key="41">
    <source>
        <dbReference type="EMBL" id="KFO24987.1"/>
    </source>
</evidence>
<feature type="region of interest" description="Disordered" evidence="38">
    <location>
        <begin position="389"/>
        <end position="505"/>
    </location>
</feature>
<dbReference type="InterPro" id="IPR013761">
    <property type="entry name" value="SAM/pointed_sf"/>
</dbReference>
<evidence type="ECO:0000256" key="33">
    <source>
        <dbReference type="ARBA" id="ARBA00082496"/>
    </source>
</evidence>
<evidence type="ECO:0000256" key="15">
    <source>
        <dbReference type="ARBA" id="ARBA00022723"/>
    </source>
</evidence>
<dbReference type="InterPro" id="IPR017441">
    <property type="entry name" value="Protein_kinase_ATP_BS"/>
</dbReference>
<keyword evidence="12" id="KW-0771">Synaptosome</keyword>
<evidence type="ECO:0000256" key="8">
    <source>
        <dbReference type="ARBA" id="ARBA00022490"/>
    </source>
</evidence>
<dbReference type="STRING" id="885580.ENSFDAP00000003301"/>
<dbReference type="PROSITE" id="PS00108">
    <property type="entry name" value="PROTEIN_KINASE_ST"/>
    <property type="match status" value="1"/>
</dbReference>
<evidence type="ECO:0000259" key="39">
    <source>
        <dbReference type="PROSITE" id="PS50002"/>
    </source>
</evidence>
<feature type="compositionally biased region" description="Basic and acidic residues" evidence="38">
    <location>
        <begin position="578"/>
        <end position="592"/>
    </location>
</feature>
<comment type="catalytic activity">
    <reaction evidence="31">
        <text>L-seryl-[protein] + ATP = O-phospho-L-seryl-[protein] + ADP + H(+)</text>
        <dbReference type="Rhea" id="RHEA:17989"/>
        <dbReference type="Rhea" id="RHEA-COMP:9863"/>
        <dbReference type="Rhea" id="RHEA-COMP:11604"/>
        <dbReference type="ChEBI" id="CHEBI:15378"/>
        <dbReference type="ChEBI" id="CHEBI:29999"/>
        <dbReference type="ChEBI" id="CHEBI:30616"/>
        <dbReference type="ChEBI" id="CHEBI:83421"/>
        <dbReference type="ChEBI" id="CHEBI:456216"/>
        <dbReference type="EC" id="2.7.11.25"/>
    </reaction>
</comment>
<accession>A0A091D1W7</accession>
<evidence type="ECO:0000256" key="11">
    <source>
        <dbReference type="ARBA" id="ARBA00022583"/>
    </source>
</evidence>
<evidence type="ECO:0000256" key="34">
    <source>
        <dbReference type="ARBA" id="ARBA00082719"/>
    </source>
</evidence>
<proteinExistence type="inferred from homology"/>
<comment type="cofactor">
    <cofactor evidence="1">
        <name>Mg(2+)</name>
        <dbReference type="ChEBI" id="CHEBI:18420"/>
    </cofactor>
</comment>
<dbReference type="Gene3D" id="1.10.510.10">
    <property type="entry name" value="Transferase(Phosphotransferase) domain 1"/>
    <property type="match status" value="1"/>
</dbReference>
<dbReference type="PRINTS" id="PR00452">
    <property type="entry name" value="SH3DOMAIN"/>
</dbReference>
<comment type="subcellular location">
    <subcellularLocation>
        <location evidence="3">Cell junction</location>
        <location evidence="3">Focal adhesion</location>
    </subcellularLocation>
    <subcellularLocation>
        <location evidence="2">Cytoplasm</location>
        <location evidence="2">Cytoskeleton</location>
    </subcellularLocation>
    <subcellularLocation>
        <location evidence="4">Cytoplasmic vesicle membrane</location>
        <topology evidence="4">Peripheral membrane protein</topology>
    </subcellularLocation>
    <subcellularLocation>
        <location evidence="29">Synapse</location>
        <location evidence="29">Synaptosome</location>
    </subcellularLocation>
</comment>
<evidence type="ECO:0000256" key="22">
    <source>
        <dbReference type="ARBA" id="ARBA00022949"/>
    </source>
</evidence>
<dbReference type="FunFam" id="2.30.30.40:FF:000094">
    <property type="entry name" value="SH3 domain-containing kinase-binding protein 1"/>
    <property type="match status" value="1"/>
</dbReference>
<evidence type="ECO:0000256" key="36">
    <source>
        <dbReference type="PROSITE-ProRule" id="PRU10141"/>
    </source>
</evidence>
<evidence type="ECO:0000256" key="35">
    <source>
        <dbReference type="PROSITE-ProRule" id="PRU00192"/>
    </source>
</evidence>
<evidence type="ECO:0000256" key="27">
    <source>
        <dbReference type="ARBA" id="ARBA00023212"/>
    </source>
</evidence>
<dbReference type="GO" id="GO:0017124">
    <property type="term" value="F:SH3 domain binding"/>
    <property type="evidence" value="ECO:0007669"/>
    <property type="project" value="UniProtKB-KW"/>
</dbReference>